<proteinExistence type="predicted"/>
<name>A0A1E3VS73_9HYPH</name>
<accession>A0A1E3VS73</accession>
<organism evidence="1 2">
    <name type="scientific">Methyloceanibacter superfactus</name>
    <dbReference type="NCBI Taxonomy" id="1774969"/>
    <lineage>
        <taxon>Bacteria</taxon>
        <taxon>Pseudomonadati</taxon>
        <taxon>Pseudomonadota</taxon>
        <taxon>Alphaproteobacteria</taxon>
        <taxon>Hyphomicrobiales</taxon>
        <taxon>Hyphomicrobiaceae</taxon>
        <taxon>Methyloceanibacter</taxon>
    </lineage>
</organism>
<dbReference type="AlphaFoldDB" id="A0A1E3VS73"/>
<gene>
    <name evidence="1" type="ORF">AUC69_14435</name>
</gene>
<evidence type="ECO:0000313" key="2">
    <source>
        <dbReference type="Proteomes" id="UP000094472"/>
    </source>
</evidence>
<reference evidence="1 2" key="1">
    <citation type="journal article" date="2016" name="Environ. Microbiol.">
        <title>New Methyloceanibacter diversity from North Sea sediments includes methanotroph containing solely the soluble methane monooxygenase.</title>
        <authorList>
            <person name="Vekeman B."/>
            <person name="Kerckhof F.M."/>
            <person name="Cremers G."/>
            <person name="de Vos P."/>
            <person name="Vandamme P."/>
            <person name="Boon N."/>
            <person name="Op den Camp H.J."/>
            <person name="Heylen K."/>
        </authorList>
    </citation>
    <scope>NUCLEOTIDE SEQUENCE [LARGE SCALE GENOMIC DNA]</scope>
    <source>
        <strain evidence="1 2">R-67175</strain>
    </source>
</reference>
<dbReference type="Proteomes" id="UP000094472">
    <property type="component" value="Unassembled WGS sequence"/>
</dbReference>
<dbReference type="EMBL" id="LPWF01000029">
    <property type="protein sequence ID" value="ODR96369.1"/>
    <property type="molecule type" value="Genomic_DNA"/>
</dbReference>
<sequence length="284" mass="30434">MGATAGAQRRGMRARGLEHREVLGGVIGGPGQRTGGDEEEAFLFAQALIVAELVRGDEAVDGRMLAGRLEILADGEEIDAGGSEIVHQRRDLVRRLAQTHHDAGLGEDARIAPLGVLQQRQRMGIVGSRPDAPVKRRHRLHIVIEHVGLRRDDDFQCAGFSQEVGGEHLDRRAGGPCPDGCDRLGEMRGAAVLEIVAVDRGDDNMIEGERGDGRTDAGRLAASSAAGFPVATLQKAQARVQVSPMIITVAWRFSQHSPILGQAASSHTVCRRCSRMMARVASNA</sequence>
<keyword evidence="2" id="KW-1185">Reference proteome</keyword>
<protein>
    <submittedName>
        <fullName evidence="1">Uncharacterized protein</fullName>
    </submittedName>
</protein>
<comment type="caution">
    <text evidence="1">The sequence shown here is derived from an EMBL/GenBank/DDBJ whole genome shotgun (WGS) entry which is preliminary data.</text>
</comment>
<evidence type="ECO:0000313" key="1">
    <source>
        <dbReference type="EMBL" id="ODR96369.1"/>
    </source>
</evidence>